<gene>
    <name evidence="3" type="ORF">JYU34_016966</name>
</gene>
<name>A0ABQ7Q3X2_PLUXY</name>
<organism evidence="3 4">
    <name type="scientific">Plutella xylostella</name>
    <name type="common">Diamondback moth</name>
    <name type="synonym">Plutella maculipennis</name>
    <dbReference type="NCBI Taxonomy" id="51655"/>
    <lineage>
        <taxon>Eukaryota</taxon>
        <taxon>Metazoa</taxon>
        <taxon>Ecdysozoa</taxon>
        <taxon>Arthropoda</taxon>
        <taxon>Hexapoda</taxon>
        <taxon>Insecta</taxon>
        <taxon>Pterygota</taxon>
        <taxon>Neoptera</taxon>
        <taxon>Endopterygota</taxon>
        <taxon>Lepidoptera</taxon>
        <taxon>Glossata</taxon>
        <taxon>Ditrysia</taxon>
        <taxon>Yponomeutoidea</taxon>
        <taxon>Plutellidae</taxon>
        <taxon>Plutella</taxon>
    </lineage>
</organism>
<keyword evidence="4" id="KW-1185">Reference proteome</keyword>
<reference evidence="3 4" key="1">
    <citation type="submission" date="2021-06" db="EMBL/GenBank/DDBJ databases">
        <title>A haploid diamondback moth (Plutella xylostella L.) genome assembly resolves 31 chromosomes and identifies a diamide resistance mutation.</title>
        <authorList>
            <person name="Ward C.M."/>
            <person name="Perry K.D."/>
            <person name="Baker G."/>
            <person name="Powis K."/>
            <person name="Heckel D.G."/>
            <person name="Baxter S.W."/>
        </authorList>
    </citation>
    <scope>NUCLEOTIDE SEQUENCE [LARGE SCALE GENOMIC DNA]</scope>
    <source>
        <strain evidence="3 4">LV</strain>
        <tissue evidence="3">Single pupa</tissue>
    </source>
</reference>
<evidence type="ECO:0000256" key="2">
    <source>
        <dbReference type="SAM" id="SignalP"/>
    </source>
</evidence>
<feature type="chain" id="PRO_5046065685" evidence="2">
    <location>
        <begin position="24"/>
        <end position="53"/>
    </location>
</feature>
<accession>A0ABQ7Q3X2</accession>
<dbReference type="EMBL" id="JAHIBW010000022">
    <property type="protein sequence ID" value="KAG7299939.1"/>
    <property type="molecule type" value="Genomic_DNA"/>
</dbReference>
<dbReference type="Proteomes" id="UP000823941">
    <property type="component" value="Chromosome 22"/>
</dbReference>
<evidence type="ECO:0000256" key="1">
    <source>
        <dbReference type="SAM" id="MobiDB-lite"/>
    </source>
</evidence>
<proteinExistence type="predicted"/>
<comment type="caution">
    <text evidence="3">The sequence shown here is derived from an EMBL/GenBank/DDBJ whole genome shotgun (WGS) entry which is preliminary data.</text>
</comment>
<evidence type="ECO:0000313" key="3">
    <source>
        <dbReference type="EMBL" id="KAG7299939.1"/>
    </source>
</evidence>
<evidence type="ECO:0000313" key="4">
    <source>
        <dbReference type="Proteomes" id="UP000823941"/>
    </source>
</evidence>
<sequence length="53" mass="5618">MTLFHIFTDAALGLMALMGNTNADVDLNQNSANQPGFLNGPKAVLTKNSPQTN</sequence>
<protein>
    <submittedName>
        <fullName evidence="3">Uncharacterized protein</fullName>
    </submittedName>
</protein>
<feature type="region of interest" description="Disordered" evidence="1">
    <location>
        <begin position="33"/>
        <end position="53"/>
    </location>
</feature>
<keyword evidence="2" id="KW-0732">Signal</keyword>
<feature type="signal peptide" evidence="2">
    <location>
        <begin position="1"/>
        <end position="23"/>
    </location>
</feature>